<dbReference type="EMBL" id="BMDA01000007">
    <property type="protein sequence ID" value="GGH45077.1"/>
    <property type="molecule type" value="Genomic_DNA"/>
</dbReference>
<sequence length="67" mass="7688">MKSTKQEIRPVNQDKRWHCANPNYKLVGILREKAVAVLSELESVAGELWFKICSILYVKIPAYAVIK</sequence>
<reference evidence="1 2" key="1">
    <citation type="journal article" date="2014" name="Int. J. Syst. Evol. Microbiol.">
        <title>Complete genome sequence of Corynebacterium casei LMG S-19264T (=DSM 44701T), isolated from a smear-ripened cheese.</title>
        <authorList>
            <consortium name="US DOE Joint Genome Institute (JGI-PGF)"/>
            <person name="Walter F."/>
            <person name="Albersmeier A."/>
            <person name="Kalinowski J."/>
            <person name="Ruckert C."/>
        </authorList>
    </citation>
    <scope>NUCLEOTIDE SEQUENCE [LARGE SCALE GENOMIC DNA]</scope>
    <source>
        <strain evidence="1 2">CCM 8635</strain>
    </source>
</reference>
<organism evidence="1 2">
    <name type="scientific">Acinetobacter courvalinii</name>
    <dbReference type="NCBI Taxonomy" id="280147"/>
    <lineage>
        <taxon>Bacteria</taxon>
        <taxon>Pseudomonadati</taxon>
        <taxon>Pseudomonadota</taxon>
        <taxon>Gammaproteobacteria</taxon>
        <taxon>Moraxellales</taxon>
        <taxon>Moraxellaceae</taxon>
        <taxon>Acinetobacter</taxon>
    </lineage>
</organism>
<dbReference type="Proteomes" id="UP000652691">
    <property type="component" value="Unassembled WGS sequence"/>
</dbReference>
<proteinExistence type="predicted"/>
<protein>
    <submittedName>
        <fullName evidence="1">Uncharacterized protein</fullName>
    </submittedName>
</protein>
<evidence type="ECO:0000313" key="1">
    <source>
        <dbReference type="EMBL" id="GGH45077.1"/>
    </source>
</evidence>
<evidence type="ECO:0000313" key="2">
    <source>
        <dbReference type="Proteomes" id="UP000652691"/>
    </source>
</evidence>
<comment type="caution">
    <text evidence="1">The sequence shown here is derived from an EMBL/GenBank/DDBJ whole genome shotgun (WGS) entry which is preliminary data.</text>
</comment>
<dbReference type="AlphaFoldDB" id="A0ABD0ACP3"/>
<gene>
    <name evidence="1" type="ORF">GCM10007354_34560</name>
</gene>
<name>A0ABD0ACP3_9GAMM</name>
<accession>A0ABD0ACP3</accession>